<dbReference type="STRING" id="290512.Paes_1753"/>
<dbReference type="PANTHER" id="PTHR46401">
    <property type="entry name" value="GLYCOSYLTRANSFERASE WBBK-RELATED"/>
    <property type="match status" value="1"/>
</dbReference>
<dbReference type="AlphaFoldDB" id="B4S3N1"/>
<evidence type="ECO:0000256" key="1">
    <source>
        <dbReference type="ARBA" id="ARBA00022679"/>
    </source>
</evidence>
<keyword evidence="5" id="KW-1185">Reference proteome</keyword>
<evidence type="ECO:0000259" key="3">
    <source>
        <dbReference type="Pfam" id="PF13439"/>
    </source>
</evidence>
<dbReference type="KEGG" id="paa:Paes_1753"/>
<name>B4S3N1_PROA2</name>
<dbReference type="HOGENOM" id="CLU_009583_6_1_10"/>
<sequence>MNVLLVGYKLSVGNDLYMKTLSVCLQNMGIDVDMCGDVNYTGKTNSYIAIGSGGDSKQMIIDTVNIKNWYSFYAVFKHKKYDVVFYLSSHTLNLIAIVIARFFSNAKIYSHIHDPYPHGGAKYSFIILFSNKIQAKMSHKIIVYGECLKQMIVEGYHIDRDRVKVITHGVYRSEIQEYPIKKKKYISLLGRIESYKGVDLFLVAARLLSHDDDFKNVVFVIGGEGDLSSYRKLIERIPQQNILIKNKRLSDEEFDDILQKSYMLVLPYHDGTQTGNIQVAYYNACPVIVTNVGSLPELVVNGETGMVIEPGDHEAIVSSIRSIYHNVENIPYSKNAFEYYQKYLRWAKISNDLIADFKN</sequence>
<dbReference type="InterPro" id="IPR001296">
    <property type="entry name" value="Glyco_trans_1"/>
</dbReference>
<dbReference type="eggNOG" id="COG0438">
    <property type="taxonomic scope" value="Bacteria"/>
</dbReference>
<dbReference type="EMBL" id="CP001108">
    <property type="protein sequence ID" value="ACF46770.1"/>
    <property type="molecule type" value="Genomic_DNA"/>
</dbReference>
<dbReference type="SUPFAM" id="SSF53756">
    <property type="entry name" value="UDP-Glycosyltransferase/glycogen phosphorylase"/>
    <property type="match status" value="1"/>
</dbReference>
<evidence type="ECO:0000259" key="2">
    <source>
        <dbReference type="Pfam" id="PF00534"/>
    </source>
</evidence>
<dbReference type="Pfam" id="PF00534">
    <property type="entry name" value="Glycos_transf_1"/>
    <property type="match status" value="1"/>
</dbReference>
<reference evidence="4" key="1">
    <citation type="submission" date="2008-06" db="EMBL/GenBank/DDBJ databases">
        <title>Complete sequence of chromosome of Prosthecochloris aestuarii DSM 271.</title>
        <authorList>
            <consortium name="US DOE Joint Genome Institute"/>
            <person name="Lucas S."/>
            <person name="Copeland A."/>
            <person name="Lapidus A."/>
            <person name="Glavina del Rio T."/>
            <person name="Dalin E."/>
            <person name="Tice H."/>
            <person name="Bruce D."/>
            <person name="Goodwin L."/>
            <person name="Pitluck S."/>
            <person name="Schmutz J."/>
            <person name="Larimer F."/>
            <person name="Land M."/>
            <person name="Hauser L."/>
            <person name="Kyrpides N."/>
            <person name="Anderson I."/>
            <person name="Liu Z."/>
            <person name="Li T."/>
            <person name="Zhao F."/>
            <person name="Overmann J."/>
            <person name="Bryant D.A."/>
            <person name="Richardson P."/>
        </authorList>
    </citation>
    <scope>NUCLEOTIDE SEQUENCE [LARGE SCALE GENOMIC DNA]</scope>
    <source>
        <strain evidence="4">DSM 271</strain>
    </source>
</reference>
<gene>
    <name evidence="4" type="ordered locus">Paes_1753</name>
</gene>
<dbReference type="Proteomes" id="UP000002725">
    <property type="component" value="Chromosome"/>
</dbReference>
<dbReference type="GO" id="GO:0016757">
    <property type="term" value="F:glycosyltransferase activity"/>
    <property type="evidence" value="ECO:0007669"/>
    <property type="project" value="InterPro"/>
</dbReference>
<keyword evidence="1 4" id="KW-0808">Transferase</keyword>
<evidence type="ECO:0000313" key="4">
    <source>
        <dbReference type="EMBL" id="ACF46770.1"/>
    </source>
</evidence>
<organism evidence="4 5">
    <name type="scientific">Prosthecochloris aestuarii (strain DSM 271 / SK 413)</name>
    <dbReference type="NCBI Taxonomy" id="290512"/>
    <lineage>
        <taxon>Bacteria</taxon>
        <taxon>Pseudomonadati</taxon>
        <taxon>Chlorobiota</taxon>
        <taxon>Chlorobiia</taxon>
        <taxon>Chlorobiales</taxon>
        <taxon>Chlorobiaceae</taxon>
        <taxon>Prosthecochloris</taxon>
    </lineage>
</organism>
<evidence type="ECO:0000313" key="5">
    <source>
        <dbReference type="Proteomes" id="UP000002725"/>
    </source>
</evidence>
<dbReference type="CDD" id="cd03801">
    <property type="entry name" value="GT4_PimA-like"/>
    <property type="match status" value="1"/>
</dbReference>
<proteinExistence type="predicted"/>
<dbReference type="InterPro" id="IPR028098">
    <property type="entry name" value="Glyco_trans_4-like_N"/>
</dbReference>
<dbReference type="PANTHER" id="PTHR46401:SF2">
    <property type="entry name" value="GLYCOSYLTRANSFERASE WBBK-RELATED"/>
    <property type="match status" value="1"/>
</dbReference>
<dbReference type="Pfam" id="PF13439">
    <property type="entry name" value="Glyco_transf_4"/>
    <property type="match status" value="1"/>
</dbReference>
<dbReference type="Gene3D" id="3.40.50.2000">
    <property type="entry name" value="Glycogen Phosphorylase B"/>
    <property type="match status" value="2"/>
</dbReference>
<feature type="domain" description="Glycosyl transferase family 1" evidence="2">
    <location>
        <begin position="176"/>
        <end position="327"/>
    </location>
</feature>
<feature type="domain" description="Glycosyltransferase subfamily 4-like N-terminal" evidence="3">
    <location>
        <begin position="64"/>
        <end position="170"/>
    </location>
</feature>
<dbReference type="GO" id="GO:0009103">
    <property type="term" value="P:lipopolysaccharide biosynthetic process"/>
    <property type="evidence" value="ECO:0007669"/>
    <property type="project" value="TreeGrafter"/>
</dbReference>
<protein>
    <submittedName>
        <fullName evidence="4">Glycosyl transferase group 1</fullName>
    </submittedName>
</protein>
<accession>B4S3N1</accession>